<protein>
    <submittedName>
        <fullName evidence="2">Uncharacterized protein</fullName>
    </submittedName>
</protein>
<feature type="region of interest" description="Disordered" evidence="1">
    <location>
        <begin position="1"/>
        <end position="32"/>
    </location>
</feature>
<sequence>MKPIKHMRSKRGFYIGRVPHTTHTPSTNNNRTKEWAGRMGKSMIFSSLLVTLDPYHKAHKFYK</sequence>
<name>A0A9W5VIB1_BACCE</name>
<evidence type="ECO:0000313" key="2">
    <source>
        <dbReference type="EMBL" id="EOP79237.1"/>
    </source>
</evidence>
<proteinExistence type="predicted"/>
<evidence type="ECO:0000256" key="1">
    <source>
        <dbReference type="SAM" id="MobiDB-lite"/>
    </source>
</evidence>
<dbReference type="EMBL" id="AHEF01000103">
    <property type="protein sequence ID" value="EOP79237.1"/>
    <property type="molecule type" value="Genomic_DNA"/>
</dbReference>
<accession>A0A9W5VIB1</accession>
<reference evidence="2 3" key="1">
    <citation type="submission" date="2012-12" db="EMBL/GenBank/DDBJ databases">
        <title>The Genome Sequence of Bacillus cereus HuB4-4.</title>
        <authorList>
            <consortium name="The Broad Institute Genome Sequencing Platform"/>
            <consortium name="The Broad Institute Genome Sequencing Center for Infectious Disease"/>
            <person name="Feldgarden M."/>
            <person name="Van der Auwera G.A."/>
            <person name="Mahillon J."/>
            <person name="Duprez V."/>
            <person name="Timmery S."/>
            <person name="Mattelet C."/>
            <person name="Dierick K."/>
            <person name="Sun M."/>
            <person name="Yu Z."/>
            <person name="Zhu L."/>
            <person name="Hu X."/>
            <person name="Shank E.B."/>
            <person name="Swiecicka I."/>
            <person name="Hansen B.M."/>
            <person name="Andrup L."/>
            <person name="Walker B."/>
            <person name="Young S.K."/>
            <person name="Zeng Q."/>
            <person name="Gargeya S."/>
            <person name="Fitzgerald M."/>
            <person name="Haas B."/>
            <person name="Abouelleil A."/>
            <person name="Alvarado L."/>
            <person name="Arachchi H.M."/>
            <person name="Berlin A.M."/>
            <person name="Chapman S.B."/>
            <person name="Dewar J."/>
            <person name="Goldberg J."/>
            <person name="Griggs A."/>
            <person name="Gujja S."/>
            <person name="Hansen M."/>
            <person name="Howarth C."/>
            <person name="Imamovic A."/>
            <person name="Larimer J."/>
            <person name="McCowan C."/>
            <person name="Murphy C."/>
            <person name="Neiman D."/>
            <person name="Pearson M."/>
            <person name="Priest M."/>
            <person name="Roberts A."/>
            <person name="Saif S."/>
            <person name="Shea T."/>
            <person name="Sisk P."/>
            <person name="Sykes S."/>
            <person name="Wortman J."/>
            <person name="Nusbaum C."/>
            <person name="Birren B."/>
        </authorList>
    </citation>
    <scope>NUCLEOTIDE SEQUENCE [LARGE SCALE GENOMIC DNA]</scope>
    <source>
        <strain evidence="2 3">HuB4-4</strain>
    </source>
</reference>
<feature type="compositionally biased region" description="Basic residues" evidence="1">
    <location>
        <begin position="1"/>
        <end position="11"/>
    </location>
</feature>
<dbReference type="AlphaFoldDB" id="A0A9W5VIB1"/>
<organism evidence="2 3">
    <name type="scientific">Bacillus cereus HuB4-4</name>
    <dbReference type="NCBI Taxonomy" id="1053211"/>
    <lineage>
        <taxon>Bacteria</taxon>
        <taxon>Bacillati</taxon>
        <taxon>Bacillota</taxon>
        <taxon>Bacilli</taxon>
        <taxon>Bacillales</taxon>
        <taxon>Bacillaceae</taxon>
        <taxon>Bacillus</taxon>
        <taxon>Bacillus cereus group</taxon>
    </lineage>
</organism>
<comment type="caution">
    <text evidence="2">The sequence shown here is derived from an EMBL/GenBank/DDBJ whole genome shotgun (WGS) entry which is preliminary data.</text>
</comment>
<dbReference type="RefSeq" id="WP_016099497.1">
    <property type="nucleotide sequence ID" value="NZ_KB976547.1"/>
</dbReference>
<feature type="compositionally biased region" description="Low complexity" evidence="1">
    <location>
        <begin position="19"/>
        <end position="30"/>
    </location>
</feature>
<gene>
    <name evidence="2" type="ORF">IGM_06447</name>
</gene>
<dbReference type="Proteomes" id="UP000014009">
    <property type="component" value="Unassembled WGS sequence"/>
</dbReference>
<evidence type="ECO:0000313" key="3">
    <source>
        <dbReference type="Proteomes" id="UP000014009"/>
    </source>
</evidence>